<dbReference type="CDD" id="cd00267">
    <property type="entry name" value="ABC_ATPase"/>
    <property type="match status" value="1"/>
</dbReference>
<keyword evidence="7" id="KW-0067">ATP-binding</keyword>
<dbReference type="STRING" id="1232683.ADIMK_3736"/>
<organism evidence="7 8">
    <name type="scientific">Marinobacterium lacunae</name>
    <dbReference type="NCBI Taxonomy" id="1232683"/>
    <lineage>
        <taxon>Bacteria</taxon>
        <taxon>Pseudomonadati</taxon>
        <taxon>Pseudomonadota</taxon>
        <taxon>Gammaproteobacteria</taxon>
        <taxon>Oceanospirillales</taxon>
        <taxon>Oceanospirillaceae</taxon>
        <taxon>Marinobacterium</taxon>
    </lineage>
</organism>
<dbReference type="InterPro" id="IPR003439">
    <property type="entry name" value="ABC_transporter-like_ATP-bd"/>
</dbReference>
<dbReference type="Proteomes" id="UP000028252">
    <property type="component" value="Unassembled WGS sequence"/>
</dbReference>
<keyword evidence="8" id="KW-1185">Reference proteome</keyword>
<keyword evidence="3" id="KW-0813">Transport</keyword>
<keyword evidence="7" id="KW-0547">Nucleotide-binding</keyword>
<evidence type="ECO:0000313" key="8">
    <source>
        <dbReference type="Proteomes" id="UP000028252"/>
    </source>
</evidence>
<dbReference type="Pfam" id="PF00005">
    <property type="entry name" value="ABC_tran"/>
    <property type="match status" value="1"/>
</dbReference>
<dbReference type="Gene3D" id="3.40.50.300">
    <property type="entry name" value="P-loop containing nucleotide triphosphate hydrolases"/>
    <property type="match status" value="1"/>
</dbReference>
<sequence>MVEGSVRDNLRLALSLRVYSGVELPDDNLREGLASLDLDLDLGADASRLSPGQKARVALLQRLLLKPDVMLCDEPIASLDSANADRVIRALQRAGAEGMAQIIVSHQPLSDFPGRRYQLIAKRLEANA</sequence>
<evidence type="ECO:0000256" key="4">
    <source>
        <dbReference type="ARBA" id="ARBA00022475"/>
    </source>
</evidence>
<dbReference type="InterPro" id="IPR027417">
    <property type="entry name" value="P-loop_NTPase"/>
</dbReference>
<gene>
    <name evidence="7" type="ORF">ADIMK_3736</name>
</gene>
<dbReference type="GO" id="GO:0005524">
    <property type="term" value="F:ATP binding"/>
    <property type="evidence" value="ECO:0007669"/>
    <property type="project" value="UniProtKB-KW"/>
</dbReference>
<dbReference type="PANTHER" id="PTHR43166:SF9">
    <property type="entry name" value="GLUTAMATE_ASPARTATE IMPORT ATP-BINDING PROTEIN GLTL"/>
    <property type="match status" value="1"/>
</dbReference>
<evidence type="ECO:0000313" key="7">
    <source>
        <dbReference type="EMBL" id="KEA62075.1"/>
    </source>
</evidence>
<dbReference type="PATRIC" id="fig|1232683.4.peg.3677"/>
<name>A0A081FU70_9GAMM</name>
<comment type="caution">
    <text evidence="7">The sequence shown here is derived from an EMBL/GenBank/DDBJ whole genome shotgun (WGS) entry which is preliminary data.</text>
</comment>
<evidence type="ECO:0000256" key="2">
    <source>
        <dbReference type="ARBA" id="ARBA00005417"/>
    </source>
</evidence>
<comment type="subcellular location">
    <subcellularLocation>
        <location evidence="1">Cell inner membrane</location>
        <topology evidence="1">Peripheral membrane protein</topology>
    </subcellularLocation>
</comment>
<dbReference type="EMBL" id="JMQN01000057">
    <property type="protein sequence ID" value="KEA62075.1"/>
    <property type="molecule type" value="Genomic_DNA"/>
</dbReference>
<evidence type="ECO:0000256" key="1">
    <source>
        <dbReference type="ARBA" id="ARBA00004417"/>
    </source>
</evidence>
<evidence type="ECO:0000256" key="5">
    <source>
        <dbReference type="ARBA" id="ARBA00023136"/>
    </source>
</evidence>
<feature type="domain" description="ABC transporter" evidence="6">
    <location>
        <begin position="37"/>
        <end position="77"/>
    </location>
</feature>
<dbReference type="AlphaFoldDB" id="A0A081FU70"/>
<keyword evidence="4" id="KW-1003">Cell membrane</keyword>
<reference evidence="7" key="1">
    <citation type="submission" date="2014-04" db="EMBL/GenBank/DDBJ databases">
        <title>Marinobacterium kochiensis sp. nov., isolated from sediment sample collected from Kochi backwaters in Kerala, India.</title>
        <authorList>
            <person name="Singh A."/>
            <person name="Pinnaka A.K."/>
        </authorList>
    </citation>
    <scope>NUCLEOTIDE SEQUENCE [LARGE SCALE GENOMIC DNA]</scope>
    <source>
        <strain evidence="7">AK27</strain>
    </source>
</reference>
<dbReference type="GO" id="GO:0005886">
    <property type="term" value="C:plasma membrane"/>
    <property type="evidence" value="ECO:0007669"/>
    <property type="project" value="UniProtKB-SubCell"/>
</dbReference>
<proteinExistence type="inferred from homology"/>
<evidence type="ECO:0000259" key="6">
    <source>
        <dbReference type="Pfam" id="PF00005"/>
    </source>
</evidence>
<dbReference type="SUPFAM" id="SSF52540">
    <property type="entry name" value="P-loop containing nucleoside triphosphate hydrolases"/>
    <property type="match status" value="1"/>
</dbReference>
<dbReference type="eggNOG" id="COG1136">
    <property type="taxonomic scope" value="Bacteria"/>
</dbReference>
<dbReference type="PANTHER" id="PTHR43166">
    <property type="entry name" value="AMINO ACID IMPORT ATP-BINDING PROTEIN"/>
    <property type="match status" value="1"/>
</dbReference>
<comment type="similarity">
    <text evidence="2">Belongs to the ABC transporter superfamily.</text>
</comment>
<dbReference type="InterPro" id="IPR050086">
    <property type="entry name" value="MetN_ABC_transporter-like"/>
</dbReference>
<accession>A0A081FU70</accession>
<protein>
    <submittedName>
        <fullName evidence="7">YbbL ABC transporter ATP-binding protein</fullName>
    </submittedName>
</protein>
<keyword evidence="5" id="KW-0472">Membrane</keyword>
<dbReference type="GO" id="GO:0016887">
    <property type="term" value="F:ATP hydrolysis activity"/>
    <property type="evidence" value="ECO:0007669"/>
    <property type="project" value="InterPro"/>
</dbReference>
<evidence type="ECO:0000256" key="3">
    <source>
        <dbReference type="ARBA" id="ARBA00022448"/>
    </source>
</evidence>